<dbReference type="PROSITE" id="PS00197">
    <property type="entry name" value="2FE2S_FER_1"/>
    <property type="match status" value="1"/>
</dbReference>
<dbReference type="InterPro" id="IPR017900">
    <property type="entry name" value="4Fe4S_Fe_S_CS"/>
</dbReference>
<keyword evidence="10" id="KW-1185">Reference proteome</keyword>
<dbReference type="GO" id="GO:0051537">
    <property type="term" value="F:2 iron, 2 sulfur cluster binding"/>
    <property type="evidence" value="ECO:0007669"/>
    <property type="project" value="InterPro"/>
</dbReference>
<dbReference type="EMBL" id="WPCU01000010">
    <property type="protein sequence ID" value="MVA77105.1"/>
    <property type="molecule type" value="Genomic_DNA"/>
</dbReference>
<dbReference type="PANTHER" id="PTHR11921">
    <property type="entry name" value="SUCCINATE DEHYDROGENASE IRON-SULFUR PROTEIN"/>
    <property type="match status" value="1"/>
</dbReference>
<evidence type="ECO:0000313" key="10">
    <source>
        <dbReference type="Proteomes" id="UP000435304"/>
    </source>
</evidence>
<evidence type="ECO:0000256" key="6">
    <source>
        <dbReference type="ARBA" id="ARBA00034078"/>
    </source>
</evidence>
<dbReference type="PROSITE" id="PS51085">
    <property type="entry name" value="2FE2S_FER_2"/>
    <property type="match status" value="1"/>
</dbReference>
<sequence length="248" mass="26500">MNITLRVWRQSGPDAEGHMQTIEVPDVSEHMSFLEMMDVVNERLTLAGEDPVAIDSDCREGICGTCGVMINREAHGPVRATVCQLHMRSFSDGDVIDVEPWRSDAFPVVKDLVVDRGAFDRIIQAGGYISAPTGSAPEAHAAPVKKQDADHAFDAATCIQCGACVAACPNGSAMLFTAAKVTHLGLLPQGQPERHSRVLGMVNQHDAEGFGGCSNIGECTAVCPKGIPFDTITRLNRDLLTALMKGGE</sequence>
<evidence type="ECO:0000259" key="8">
    <source>
        <dbReference type="PROSITE" id="PS51379"/>
    </source>
</evidence>
<organism evidence="9 10">
    <name type="scientific">Auraticoccus cholistanensis</name>
    <dbReference type="NCBI Taxonomy" id="2656650"/>
    <lineage>
        <taxon>Bacteria</taxon>
        <taxon>Bacillati</taxon>
        <taxon>Actinomycetota</taxon>
        <taxon>Actinomycetes</taxon>
        <taxon>Propionibacteriales</taxon>
        <taxon>Propionibacteriaceae</taxon>
        <taxon>Auraticoccus</taxon>
    </lineage>
</organism>
<dbReference type="InterPro" id="IPR009051">
    <property type="entry name" value="Helical_ferredxn"/>
</dbReference>
<dbReference type="InterPro" id="IPR006058">
    <property type="entry name" value="2Fe2S_fd_BS"/>
</dbReference>
<dbReference type="PROSITE" id="PS00198">
    <property type="entry name" value="4FE4S_FER_1"/>
    <property type="match status" value="1"/>
</dbReference>
<comment type="cofactor">
    <cofactor evidence="1">
        <name>[3Fe-4S] cluster</name>
        <dbReference type="ChEBI" id="CHEBI:21137"/>
    </cofactor>
</comment>
<evidence type="ECO:0000256" key="4">
    <source>
        <dbReference type="ARBA" id="ARBA00023004"/>
    </source>
</evidence>
<dbReference type="Pfam" id="PF13183">
    <property type="entry name" value="Fer4_8"/>
    <property type="match status" value="1"/>
</dbReference>
<dbReference type="Proteomes" id="UP000435304">
    <property type="component" value="Unassembled WGS sequence"/>
</dbReference>
<evidence type="ECO:0000256" key="2">
    <source>
        <dbReference type="ARBA" id="ARBA00009433"/>
    </source>
</evidence>
<dbReference type="InterPro" id="IPR017896">
    <property type="entry name" value="4Fe4S_Fe-S-bd"/>
</dbReference>
<dbReference type="Gene3D" id="3.10.20.30">
    <property type="match status" value="1"/>
</dbReference>
<dbReference type="GO" id="GO:0046872">
    <property type="term" value="F:metal ion binding"/>
    <property type="evidence" value="ECO:0007669"/>
    <property type="project" value="UniProtKB-KW"/>
</dbReference>
<dbReference type="Pfam" id="PF13085">
    <property type="entry name" value="Fer2_3"/>
    <property type="match status" value="1"/>
</dbReference>
<evidence type="ECO:0000256" key="5">
    <source>
        <dbReference type="ARBA" id="ARBA00023014"/>
    </source>
</evidence>
<dbReference type="Gene3D" id="1.10.1060.10">
    <property type="entry name" value="Alpha-helical ferredoxin"/>
    <property type="match status" value="1"/>
</dbReference>
<dbReference type="RefSeq" id="WP_331714839.1">
    <property type="nucleotide sequence ID" value="NZ_WPCU01000010.1"/>
</dbReference>
<feature type="domain" description="4Fe-4S ferredoxin-type" evidence="8">
    <location>
        <begin position="149"/>
        <end position="179"/>
    </location>
</feature>
<keyword evidence="3" id="KW-0479">Metal-binding</keyword>
<proteinExistence type="inferred from homology"/>
<comment type="caution">
    <text evidence="9">The sequence shown here is derived from an EMBL/GenBank/DDBJ whole genome shotgun (WGS) entry which is preliminary data.</text>
</comment>
<gene>
    <name evidence="9" type="ORF">GC722_13875</name>
</gene>
<feature type="domain" description="2Fe-2S ferredoxin-type" evidence="7">
    <location>
        <begin position="1"/>
        <end position="102"/>
    </location>
</feature>
<comment type="cofactor">
    <cofactor evidence="6">
        <name>[2Fe-2S] cluster</name>
        <dbReference type="ChEBI" id="CHEBI:190135"/>
    </cofactor>
</comment>
<dbReference type="NCBIfam" id="NF005746">
    <property type="entry name" value="PRK07570.1"/>
    <property type="match status" value="1"/>
</dbReference>
<dbReference type="GO" id="GO:0022904">
    <property type="term" value="P:respiratory electron transport chain"/>
    <property type="evidence" value="ECO:0007669"/>
    <property type="project" value="TreeGrafter"/>
</dbReference>
<accession>A0A6A9UYR1</accession>
<dbReference type="InterPro" id="IPR001041">
    <property type="entry name" value="2Fe-2S_ferredoxin-type"/>
</dbReference>
<dbReference type="SUPFAM" id="SSF46548">
    <property type="entry name" value="alpha-helical ferredoxin"/>
    <property type="match status" value="1"/>
</dbReference>
<reference evidence="9 10" key="1">
    <citation type="submission" date="2019-12" db="EMBL/GenBank/DDBJ databases">
        <title>Auraticoccus cholistani sp. nov., an actinomycete isolated from soil of Cholistan desert.</title>
        <authorList>
            <person name="Cheema M.T."/>
        </authorList>
    </citation>
    <scope>NUCLEOTIDE SEQUENCE [LARGE SCALE GENOMIC DNA]</scope>
    <source>
        <strain evidence="9 10">F435</strain>
    </source>
</reference>
<evidence type="ECO:0000256" key="1">
    <source>
        <dbReference type="ARBA" id="ARBA00001927"/>
    </source>
</evidence>
<dbReference type="AlphaFoldDB" id="A0A6A9UYR1"/>
<dbReference type="InterPro" id="IPR012675">
    <property type="entry name" value="Beta-grasp_dom_sf"/>
</dbReference>
<comment type="similarity">
    <text evidence="2">Belongs to the succinate dehydrogenase/fumarate reductase iron-sulfur protein family.</text>
</comment>
<name>A0A6A9UYR1_9ACTN</name>
<dbReference type="GO" id="GO:0009060">
    <property type="term" value="P:aerobic respiration"/>
    <property type="evidence" value="ECO:0007669"/>
    <property type="project" value="TreeGrafter"/>
</dbReference>
<evidence type="ECO:0000313" key="9">
    <source>
        <dbReference type="EMBL" id="MVA77105.1"/>
    </source>
</evidence>
<dbReference type="PROSITE" id="PS51379">
    <property type="entry name" value="4FE4S_FER_2"/>
    <property type="match status" value="1"/>
</dbReference>
<protein>
    <submittedName>
        <fullName evidence="9">Succinate dehydrogenase/fumarate reductase iron-sulfur subunit</fullName>
    </submittedName>
</protein>
<dbReference type="GO" id="GO:0009055">
    <property type="term" value="F:electron transfer activity"/>
    <property type="evidence" value="ECO:0007669"/>
    <property type="project" value="InterPro"/>
</dbReference>
<dbReference type="PANTHER" id="PTHR11921:SF41">
    <property type="entry name" value="SUCCINATE DEHYDROGENASE"/>
    <property type="match status" value="1"/>
</dbReference>
<evidence type="ECO:0000259" key="7">
    <source>
        <dbReference type="PROSITE" id="PS51085"/>
    </source>
</evidence>
<evidence type="ECO:0000256" key="3">
    <source>
        <dbReference type="ARBA" id="ARBA00022723"/>
    </source>
</evidence>
<keyword evidence="5" id="KW-0411">Iron-sulfur</keyword>
<dbReference type="InterPro" id="IPR050573">
    <property type="entry name" value="SDH/FRD_Iron-Sulfur"/>
</dbReference>
<dbReference type="InterPro" id="IPR036010">
    <property type="entry name" value="2Fe-2S_ferredoxin-like_sf"/>
</dbReference>
<keyword evidence="4" id="KW-0408">Iron</keyword>
<dbReference type="InterPro" id="IPR025192">
    <property type="entry name" value="Succ_DH/fum_Rdtase_N"/>
</dbReference>
<dbReference type="SUPFAM" id="SSF54292">
    <property type="entry name" value="2Fe-2S ferredoxin-like"/>
    <property type="match status" value="1"/>
</dbReference>